<evidence type="ECO:0000256" key="1">
    <source>
        <dbReference type="ARBA" id="ARBA00004370"/>
    </source>
</evidence>
<feature type="transmembrane region" description="Helical" evidence="6">
    <location>
        <begin position="61"/>
        <end position="83"/>
    </location>
</feature>
<protein>
    <submittedName>
        <fullName evidence="7">Transmembrane protein 233</fullName>
    </submittedName>
</protein>
<dbReference type="PANTHER" id="PTHR14948">
    <property type="entry name" value="NG5"/>
    <property type="match status" value="1"/>
</dbReference>
<gene>
    <name evidence="7" type="primary">TMEM233</name>
    <name evidence="7" type="ORF">AMEX_G15532</name>
</gene>
<evidence type="ECO:0000313" key="8">
    <source>
        <dbReference type="Proteomes" id="UP000752171"/>
    </source>
</evidence>
<keyword evidence="5 6" id="KW-0472">Membrane</keyword>
<dbReference type="InterPro" id="IPR051423">
    <property type="entry name" value="CD225/Dispanin"/>
</dbReference>
<dbReference type="Proteomes" id="UP000752171">
    <property type="component" value="Unassembled WGS sequence"/>
</dbReference>
<dbReference type="PANTHER" id="PTHR14948:SF19">
    <property type="entry name" value="TRANSMEMBRANE PROTEIN 233"/>
    <property type="match status" value="1"/>
</dbReference>
<dbReference type="EMBL" id="JAICCE010000012">
    <property type="protein sequence ID" value="KAG9270567.1"/>
    <property type="molecule type" value="Genomic_DNA"/>
</dbReference>
<comment type="similarity">
    <text evidence="2">Belongs to the CD225/Dispanin family.</text>
</comment>
<evidence type="ECO:0000256" key="3">
    <source>
        <dbReference type="ARBA" id="ARBA00022692"/>
    </source>
</evidence>
<feature type="transmembrane region" description="Helical" evidence="6">
    <location>
        <begin position="123"/>
        <end position="147"/>
    </location>
</feature>
<dbReference type="AlphaFoldDB" id="A0A8T2LI90"/>
<evidence type="ECO:0000313" key="7">
    <source>
        <dbReference type="EMBL" id="KAG9270567.1"/>
    </source>
</evidence>
<feature type="transmembrane region" description="Helical" evidence="6">
    <location>
        <begin position="168"/>
        <end position="191"/>
    </location>
</feature>
<proteinExistence type="inferred from homology"/>
<evidence type="ECO:0000256" key="6">
    <source>
        <dbReference type="SAM" id="Phobius"/>
    </source>
</evidence>
<keyword evidence="3 6" id="KW-0812">Transmembrane</keyword>
<dbReference type="InterPro" id="IPR007593">
    <property type="entry name" value="CD225/Dispanin_fam"/>
</dbReference>
<evidence type="ECO:0000256" key="4">
    <source>
        <dbReference type="ARBA" id="ARBA00022989"/>
    </source>
</evidence>
<comment type="subcellular location">
    <subcellularLocation>
        <location evidence="1">Membrane</location>
    </subcellularLocation>
</comment>
<keyword evidence="4 6" id="KW-1133">Transmembrane helix</keyword>
<feature type="transmembrane region" description="Helical" evidence="6">
    <location>
        <begin position="12"/>
        <end position="28"/>
    </location>
</feature>
<accession>A0A8T2LI90</accession>
<dbReference type="OrthoDB" id="9946633at2759"/>
<sequence length="201" mass="22183">MFTPTPLKAIKSYPISGSLVFLSLLTLYTSLSLLWYSLSFSTLLPFLTFPYYLLLLDSIFFSFYLVGLLVSVLFVACGSPAFFTMSPGIPRSEEKTKRSIDGSLDHSLGRGVEADGPPPLKNYIILTIFTCFCPAWPINIVALAFSVMSQSSYDNEDYDGSQRLGRKALHMGIASLIIGLLIITVFSIVHFTTVCTPHTLL</sequence>
<reference evidence="7 8" key="1">
    <citation type="submission" date="2021-07" db="EMBL/GenBank/DDBJ databases">
        <authorList>
            <person name="Imarazene B."/>
            <person name="Zahm M."/>
            <person name="Klopp C."/>
            <person name="Cabau C."/>
            <person name="Beille S."/>
            <person name="Jouanno E."/>
            <person name="Castinel A."/>
            <person name="Lluch J."/>
            <person name="Gil L."/>
            <person name="Kuchtly C."/>
            <person name="Lopez Roques C."/>
            <person name="Donnadieu C."/>
            <person name="Parrinello H."/>
            <person name="Journot L."/>
            <person name="Du K."/>
            <person name="Schartl M."/>
            <person name="Retaux S."/>
            <person name="Guiguen Y."/>
        </authorList>
    </citation>
    <scope>NUCLEOTIDE SEQUENCE [LARGE SCALE GENOMIC DNA]</scope>
    <source>
        <strain evidence="7">Pach_M1</strain>
        <tissue evidence="7">Testis</tissue>
    </source>
</reference>
<organism evidence="7 8">
    <name type="scientific">Astyanax mexicanus</name>
    <name type="common">Blind cave fish</name>
    <name type="synonym">Astyanax fasciatus mexicanus</name>
    <dbReference type="NCBI Taxonomy" id="7994"/>
    <lineage>
        <taxon>Eukaryota</taxon>
        <taxon>Metazoa</taxon>
        <taxon>Chordata</taxon>
        <taxon>Craniata</taxon>
        <taxon>Vertebrata</taxon>
        <taxon>Euteleostomi</taxon>
        <taxon>Actinopterygii</taxon>
        <taxon>Neopterygii</taxon>
        <taxon>Teleostei</taxon>
        <taxon>Ostariophysi</taxon>
        <taxon>Characiformes</taxon>
        <taxon>Characoidei</taxon>
        <taxon>Acestrorhamphidae</taxon>
        <taxon>Acestrorhamphinae</taxon>
        <taxon>Astyanax</taxon>
    </lineage>
</organism>
<dbReference type="Pfam" id="PF04505">
    <property type="entry name" value="CD225"/>
    <property type="match status" value="1"/>
</dbReference>
<name>A0A8T2LI90_ASTMX</name>
<feature type="transmembrane region" description="Helical" evidence="6">
    <location>
        <begin position="34"/>
        <end position="54"/>
    </location>
</feature>
<comment type="caution">
    <text evidence="7">The sequence shown here is derived from an EMBL/GenBank/DDBJ whole genome shotgun (WGS) entry which is preliminary data.</text>
</comment>
<evidence type="ECO:0000256" key="5">
    <source>
        <dbReference type="ARBA" id="ARBA00023136"/>
    </source>
</evidence>
<dbReference type="GO" id="GO:0016020">
    <property type="term" value="C:membrane"/>
    <property type="evidence" value="ECO:0007669"/>
    <property type="project" value="UniProtKB-SubCell"/>
</dbReference>
<evidence type="ECO:0000256" key="2">
    <source>
        <dbReference type="ARBA" id="ARBA00006843"/>
    </source>
</evidence>